<feature type="region of interest" description="Disordered" evidence="2">
    <location>
        <begin position="498"/>
        <end position="521"/>
    </location>
</feature>
<dbReference type="PROSITE" id="PS00018">
    <property type="entry name" value="EF_HAND_1"/>
    <property type="match status" value="1"/>
</dbReference>
<comment type="caution">
    <text evidence="4">The sequence shown here is derived from an EMBL/GenBank/DDBJ whole genome shotgun (WGS) entry which is preliminary data.</text>
</comment>
<evidence type="ECO:0000313" key="4">
    <source>
        <dbReference type="EMBL" id="PVD34390.1"/>
    </source>
</evidence>
<dbReference type="SMART" id="SM00368">
    <property type="entry name" value="LRR_RI"/>
    <property type="match status" value="4"/>
</dbReference>
<dbReference type="InterPro" id="IPR002048">
    <property type="entry name" value="EF_hand_dom"/>
</dbReference>
<dbReference type="Proteomes" id="UP000245119">
    <property type="component" value="Linkage Group LG3"/>
</dbReference>
<dbReference type="GO" id="GO:0005509">
    <property type="term" value="F:calcium ion binding"/>
    <property type="evidence" value="ECO:0007669"/>
    <property type="project" value="InterPro"/>
</dbReference>
<reference evidence="4 5" key="1">
    <citation type="submission" date="2018-04" db="EMBL/GenBank/DDBJ databases">
        <title>The genome of golden apple snail Pomacea canaliculata provides insight into stress tolerance and invasive adaptation.</title>
        <authorList>
            <person name="Liu C."/>
            <person name="Liu B."/>
            <person name="Ren Y."/>
            <person name="Zhang Y."/>
            <person name="Wang H."/>
            <person name="Li S."/>
            <person name="Jiang F."/>
            <person name="Yin L."/>
            <person name="Zhang G."/>
            <person name="Qian W."/>
            <person name="Fan W."/>
        </authorList>
    </citation>
    <scope>NUCLEOTIDE SEQUENCE [LARGE SCALE GENOMIC DNA]</scope>
    <source>
        <strain evidence="4">SZHN2017</strain>
        <tissue evidence="4">Muscle</tissue>
    </source>
</reference>
<name>A0A2T7PLU8_POMCA</name>
<dbReference type="InterPro" id="IPR011992">
    <property type="entry name" value="EF-hand-dom_pair"/>
</dbReference>
<dbReference type="EMBL" id="PZQS01000003">
    <property type="protein sequence ID" value="PVD34390.1"/>
    <property type="molecule type" value="Genomic_DNA"/>
</dbReference>
<dbReference type="CDD" id="cd00051">
    <property type="entry name" value="EFh"/>
    <property type="match status" value="1"/>
</dbReference>
<dbReference type="SMART" id="SM00054">
    <property type="entry name" value="EFh"/>
    <property type="match status" value="1"/>
</dbReference>
<keyword evidence="5" id="KW-1185">Reference proteome</keyword>
<organism evidence="4 5">
    <name type="scientific">Pomacea canaliculata</name>
    <name type="common">Golden apple snail</name>
    <dbReference type="NCBI Taxonomy" id="400727"/>
    <lineage>
        <taxon>Eukaryota</taxon>
        <taxon>Metazoa</taxon>
        <taxon>Spiralia</taxon>
        <taxon>Lophotrochozoa</taxon>
        <taxon>Mollusca</taxon>
        <taxon>Gastropoda</taxon>
        <taxon>Caenogastropoda</taxon>
        <taxon>Architaenioglossa</taxon>
        <taxon>Ampullarioidea</taxon>
        <taxon>Ampullariidae</taxon>
        <taxon>Pomacea</taxon>
    </lineage>
</organism>
<feature type="domain" description="EF-hand" evidence="3">
    <location>
        <begin position="423"/>
        <end position="458"/>
    </location>
</feature>
<evidence type="ECO:0000256" key="1">
    <source>
        <dbReference type="ARBA" id="ARBA00022837"/>
    </source>
</evidence>
<evidence type="ECO:0000259" key="3">
    <source>
        <dbReference type="PROSITE" id="PS50222"/>
    </source>
</evidence>
<proteinExistence type="predicted"/>
<dbReference type="InterPro" id="IPR001611">
    <property type="entry name" value="Leu-rich_rpt"/>
</dbReference>
<evidence type="ECO:0000313" key="5">
    <source>
        <dbReference type="Proteomes" id="UP000245119"/>
    </source>
</evidence>
<dbReference type="InterPro" id="IPR032675">
    <property type="entry name" value="LRR_dom_sf"/>
</dbReference>
<dbReference type="OrthoDB" id="120976at2759"/>
<dbReference type="SUPFAM" id="SSF47473">
    <property type="entry name" value="EF-hand"/>
    <property type="match status" value="1"/>
</dbReference>
<dbReference type="Pfam" id="PF13516">
    <property type="entry name" value="LRR_6"/>
    <property type="match status" value="3"/>
</dbReference>
<feature type="compositionally biased region" description="Basic and acidic residues" evidence="2">
    <location>
        <begin position="466"/>
        <end position="476"/>
    </location>
</feature>
<dbReference type="SUPFAM" id="SSF52047">
    <property type="entry name" value="RNI-like"/>
    <property type="match status" value="1"/>
</dbReference>
<dbReference type="Gene3D" id="1.10.238.10">
    <property type="entry name" value="EF-hand"/>
    <property type="match status" value="1"/>
</dbReference>
<feature type="region of interest" description="Disordered" evidence="2">
    <location>
        <begin position="456"/>
        <end position="482"/>
    </location>
</feature>
<dbReference type="PROSITE" id="PS50222">
    <property type="entry name" value="EF_HAND_2"/>
    <property type="match status" value="1"/>
</dbReference>
<dbReference type="PANTHER" id="PTHR24114">
    <property type="entry name" value="LEUCINE RICH REPEAT FAMILY PROTEIN"/>
    <property type="match status" value="1"/>
</dbReference>
<gene>
    <name evidence="4" type="ORF">C0Q70_05662</name>
</gene>
<keyword evidence="1" id="KW-0106">Calcium</keyword>
<dbReference type="AlphaFoldDB" id="A0A2T7PLU8"/>
<accession>A0A2T7PLU8</accession>
<dbReference type="PANTHER" id="PTHR24114:SF2">
    <property type="entry name" value="F-BOX DOMAIN-CONTAINING PROTEIN-RELATED"/>
    <property type="match status" value="1"/>
</dbReference>
<dbReference type="InterPro" id="IPR018247">
    <property type="entry name" value="EF_Hand_1_Ca_BS"/>
</dbReference>
<feature type="compositionally biased region" description="Basic residues" evidence="2">
    <location>
        <begin position="456"/>
        <end position="465"/>
    </location>
</feature>
<sequence>MSEDEREVPLDVSCLPSNLSSCTESEAKLALVDRHLHGTLVMSEMVSGNVEEPTSAVTTLQHKAPAVTGKYVTYSRAGDMPDVTASHRTYRRAAVKLGVVPQRAVIGQFGRDFLTFRDLGLTLRELKATCLALMHERQARGLDVSGNTIGAHESEYVIAVLTRISIQTLDAGNNCLTGTGLRRLSDFVSNDSNLTWLNLSRKNRSLQELELRWNHIRRIGAICVAKGLEVNQSLQRVDLAWNGFGFEGCVALGDALARNHVMRELDLTCNRIHPPALLELVRGLVLNKTLRVLKIGNNPITASFTSVLMNSIHAHPTVALELLDMEGVVVDRDFQAILDDVRKTRHLQVNYDIILPVKSLSREEMLRRIQAPGAYNLDPLHMFYLLKEKMRASDFFHKINKDNNEGVCREELNLLFQEAGIPVTGSVIDKIISFMDTNGDGTIDISEFMTGDKKMKRLSRNHAKNSKAERKQRGENFTRYSRSFKQAHVDPVTLAVKVDDSATQLPSVGSPEDGSRPAENN</sequence>
<dbReference type="InterPro" id="IPR052394">
    <property type="entry name" value="LRR-containing"/>
</dbReference>
<dbReference type="Gene3D" id="3.80.10.10">
    <property type="entry name" value="Ribonuclease Inhibitor"/>
    <property type="match status" value="1"/>
</dbReference>
<evidence type="ECO:0000256" key="2">
    <source>
        <dbReference type="SAM" id="MobiDB-lite"/>
    </source>
</evidence>
<protein>
    <recommendedName>
        <fullName evidence="3">EF-hand domain-containing protein</fullName>
    </recommendedName>
</protein>